<comment type="caution">
    <text evidence="2">The sequence shown here is derived from an EMBL/GenBank/DDBJ whole genome shotgun (WGS) entry which is preliminary data.</text>
</comment>
<organism evidence="2 3">
    <name type="scientific">Sphingobacterium athyrii</name>
    <dbReference type="NCBI Taxonomy" id="2152717"/>
    <lineage>
        <taxon>Bacteria</taxon>
        <taxon>Pseudomonadati</taxon>
        <taxon>Bacteroidota</taxon>
        <taxon>Sphingobacteriia</taxon>
        <taxon>Sphingobacteriales</taxon>
        <taxon>Sphingobacteriaceae</taxon>
        <taxon>Sphingobacterium</taxon>
    </lineage>
</organism>
<name>A0A363NN40_9SPHI</name>
<proteinExistence type="predicted"/>
<keyword evidence="3" id="KW-1185">Reference proteome</keyword>
<evidence type="ECO:0000313" key="2">
    <source>
        <dbReference type="EMBL" id="PUV22194.1"/>
    </source>
</evidence>
<accession>A0A363NN40</accession>
<keyword evidence="1" id="KW-0732">Signal</keyword>
<dbReference type="OrthoDB" id="120411at117747"/>
<evidence type="ECO:0008006" key="4">
    <source>
        <dbReference type="Google" id="ProtNLM"/>
    </source>
</evidence>
<gene>
    <name evidence="2" type="ORF">DCO56_21755</name>
</gene>
<dbReference type="Proteomes" id="UP000250831">
    <property type="component" value="Unassembled WGS sequence"/>
</dbReference>
<evidence type="ECO:0000256" key="1">
    <source>
        <dbReference type="SAM" id="SignalP"/>
    </source>
</evidence>
<reference evidence="2 3" key="1">
    <citation type="submission" date="2018-04" db="EMBL/GenBank/DDBJ databases">
        <title>Sphingobacterium sp. M46 Genome.</title>
        <authorList>
            <person name="Cheng J."/>
            <person name="Li Y."/>
        </authorList>
    </citation>
    <scope>NUCLEOTIDE SEQUENCE [LARGE SCALE GENOMIC DNA]</scope>
    <source>
        <strain evidence="2 3">M46</strain>
    </source>
</reference>
<dbReference type="AlphaFoldDB" id="A0A363NN40"/>
<dbReference type="EMBL" id="QCXX01000007">
    <property type="protein sequence ID" value="PUV22194.1"/>
    <property type="molecule type" value="Genomic_DNA"/>
</dbReference>
<protein>
    <recommendedName>
        <fullName evidence="4">TraB/GumN family protein</fullName>
    </recommendedName>
</protein>
<sequence length="286" mass="32739">MIKKVCFFLLLLCSAFLASAQFNNTNSLLWEIKKKGNVESSYLVLVTGDLCDIPQSLLDRILGLRSNIHTYYMESALSNKKSDSRSAEVMFLKKKEPSIRGFLTDKEYDRLRERMREMNIDEKTLNKMTPVFIENLLKRKAAGDCNKTNVIAKTFSEYAGQYGIEVKELVDFEHSVANLLGVPNEWRVERIKYFLANETELKADLAKKAACYEQEDTKGIIDLYSLSRFLRPSETDMLRAKELCPLIEAADKGGVLFTVDLINLADNKNNLFDLLQQRGYQMSPIN</sequence>
<feature type="signal peptide" evidence="1">
    <location>
        <begin position="1"/>
        <end position="20"/>
    </location>
</feature>
<dbReference type="RefSeq" id="WP_108635858.1">
    <property type="nucleotide sequence ID" value="NZ_QCXX01000007.1"/>
</dbReference>
<dbReference type="InterPro" id="IPR002816">
    <property type="entry name" value="TraB/PrgY/GumN_fam"/>
</dbReference>
<dbReference type="Pfam" id="PF01963">
    <property type="entry name" value="TraB_PrgY_gumN"/>
    <property type="match status" value="1"/>
</dbReference>
<feature type="chain" id="PRO_5016875198" description="TraB/GumN family protein" evidence="1">
    <location>
        <begin position="21"/>
        <end position="286"/>
    </location>
</feature>
<evidence type="ECO:0000313" key="3">
    <source>
        <dbReference type="Proteomes" id="UP000250831"/>
    </source>
</evidence>